<evidence type="ECO:0000313" key="2">
    <source>
        <dbReference type="Proteomes" id="UP001432000"/>
    </source>
</evidence>
<reference evidence="1 2" key="1">
    <citation type="submission" date="2024-03" db="EMBL/GenBank/DDBJ databases">
        <title>Natural products discovery in diverse microorganisms through a two-stage MS feature dereplication strategy.</title>
        <authorList>
            <person name="Zhang R."/>
        </authorList>
    </citation>
    <scope>NUCLEOTIDE SEQUENCE [LARGE SCALE GENOMIC DNA]</scope>
    <source>
        <strain evidence="1 2">18930</strain>
    </source>
</reference>
<protein>
    <submittedName>
        <fullName evidence="1">Uncharacterized protein</fullName>
    </submittedName>
</protein>
<evidence type="ECO:0000313" key="1">
    <source>
        <dbReference type="EMBL" id="WXG67213.1"/>
    </source>
</evidence>
<sequence>MIGAVPLNLTATLVSTMGDCPAVGAPTGSVTVLYTGNAQGAQTLGTRALAPGANQVWCFHVSVGANSPQSQASTVSFSFRADQT</sequence>
<gene>
    <name evidence="1" type="ORF">WDS16_18400</name>
</gene>
<proteinExistence type="predicted"/>
<organism evidence="1 2">
    <name type="scientific">Rhodococcus sovatensis</name>
    <dbReference type="NCBI Taxonomy" id="1805840"/>
    <lineage>
        <taxon>Bacteria</taxon>
        <taxon>Bacillati</taxon>
        <taxon>Actinomycetota</taxon>
        <taxon>Actinomycetes</taxon>
        <taxon>Mycobacteriales</taxon>
        <taxon>Nocardiaceae</taxon>
        <taxon>Rhodococcus</taxon>
    </lineage>
</organism>
<keyword evidence="2" id="KW-1185">Reference proteome</keyword>
<dbReference type="RefSeq" id="WP_338886635.1">
    <property type="nucleotide sequence ID" value="NZ_CP147846.1"/>
</dbReference>
<dbReference type="Proteomes" id="UP001432000">
    <property type="component" value="Chromosome"/>
</dbReference>
<name>A0ABZ2PH55_9NOCA</name>
<accession>A0ABZ2PH55</accession>
<dbReference type="EMBL" id="CP147846">
    <property type="protein sequence ID" value="WXG67213.1"/>
    <property type="molecule type" value="Genomic_DNA"/>
</dbReference>